<evidence type="ECO:0000313" key="2">
    <source>
        <dbReference type="EMBL" id="KAF2092261.1"/>
    </source>
</evidence>
<dbReference type="Proteomes" id="UP000799776">
    <property type="component" value="Unassembled WGS sequence"/>
</dbReference>
<reference evidence="2" key="1">
    <citation type="journal article" date="2020" name="Stud. Mycol.">
        <title>101 Dothideomycetes genomes: a test case for predicting lifestyles and emergence of pathogens.</title>
        <authorList>
            <person name="Haridas S."/>
            <person name="Albert R."/>
            <person name="Binder M."/>
            <person name="Bloem J."/>
            <person name="Labutti K."/>
            <person name="Salamov A."/>
            <person name="Andreopoulos B."/>
            <person name="Baker S."/>
            <person name="Barry K."/>
            <person name="Bills G."/>
            <person name="Bluhm B."/>
            <person name="Cannon C."/>
            <person name="Castanera R."/>
            <person name="Culley D."/>
            <person name="Daum C."/>
            <person name="Ezra D."/>
            <person name="Gonzalez J."/>
            <person name="Henrissat B."/>
            <person name="Kuo A."/>
            <person name="Liang C."/>
            <person name="Lipzen A."/>
            <person name="Lutzoni F."/>
            <person name="Magnuson J."/>
            <person name="Mondo S."/>
            <person name="Nolan M."/>
            <person name="Ohm R."/>
            <person name="Pangilinan J."/>
            <person name="Park H.-J."/>
            <person name="Ramirez L."/>
            <person name="Alfaro M."/>
            <person name="Sun H."/>
            <person name="Tritt A."/>
            <person name="Yoshinaga Y."/>
            <person name="Zwiers L.-H."/>
            <person name="Turgeon B."/>
            <person name="Goodwin S."/>
            <person name="Spatafora J."/>
            <person name="Crous P."/>
            <person name="Grigoriev I."/>
        </authorList>
    </citation>
    <scope>NUCLEOTIDE SEQUENCE</scope>
    <source>
        <strain evidence="2">CBS 121410</strain>
    </source>
</reference>
<name>A0A9P4LZ46_9PEZI</name>
<dbReference type="OrthoDB" id="5397183at2759"/>
<feature type="region of interest" description="Disordered" evidence="1">
    <location>
        <begin position="1"/>
        <end position="44"/>
    </location>
</feature>
<gene>
    <name evidence="2" type="ORF">K490DRAFT_70888</name>
</gene>
<proteinExistence type="predicted"/>
<comment type="caution">
    <text evidence="2">The sequence shown here is derived from an EMBL/GenBank/DDBJ whole genome shotgun (WGS) entry which is preliminary data.</text>
</comment>
<evidence type="ECO:0000256" key="1">
    <source>
        <dbReference type="SAM" id="MobiDB-lite"/>
    </source>
</evidence>
<dbReference type="EMBL" id="ML978711">
    <property type="protein sequence ID" value="KAF2092261.1"/>
    <property type="molecule type" value="Genomic_DNA"/>
</dbReference>
<keyword evidence="3" id="KW-1185">Reference proteome</keyword>
<dbReference type="AlphaFoldDB" id="A0A9P4LZ46"/>
<accession>A0A9P4LZ46</accession>
<organism evidence="2 3">
    <name type="scientific">Saccharata proteae CBS 121410</name>
    <dbReference type="NCBI Taxonomy" id="1314787"/>
    <lineage>
        <taxon>Eukaryota</taxon>
        <taxon>Fungi</taxon>
        <taxon>Dikarya</taxon>
        <taxon>Ascomycota</taxon>
        <taxon>Pezizomycotina</taxon>
        <taxon>Dothideomycetes</taxon>
        <taxon>Dothideomycetes incertae sedis</taxon>
        <taxon>Botryosphaeriales</taxon>
        <taxon>Saccharataceae</taxon>
        <taxon>Saccharata</taxon>
    </lineage>
</organism>
<protein>
    <submittedName>
        <fullName evidence="2">Uncharacterized protein</fullName>
    </submittedName>
</protein>
<sequence length="178" mass="20572">MSRYMGWDREEMRAMGSRADSDDMGSEPQPKKRPPFPKPVRDRSAVIGLNPDPTIRVCFRVGEALNVGSKAVRENRMVFIELYARVRSSSRNGVRQSFVFQDLYHDHPPYLNAVYDIWKGVPLWEYDSGRFLQERDTPKMCRCIGKMKREDTGWKFVILNIWEAGPEDIDTVKGIIAA</sequence>
<feature type="compositionally biased region" description="Basic and acidic residues" evidence="1">
    <location>
        <begin position="1"/>
        <end position="13"/>
    </location>
</feature>
<evidence type="ECO:0000313" key="3">
    <source>
        <dbReference type="Proteomes" id="UP000799776"/>
    </source>
</evidence>